<dbReference type="PANTHER" id="PTHR15664">
    <property type="entry name" value="C20ORF30 PROTEIN"/>
    <property type="match status" value="1"/>
</dbReference>
<evidence type="ECO:0000256" key="8">
    <source>
        <dbReference type="ARBA" id="ARBA00007743"/>
    </source>
</evidence>
<evidence type="ECO:0000256" key="18">
    <source>
        <dbReference type="SAM" id="Phobius"/>
    </source>
</evidence>
<evidence type="ECO:0000256" key="10">
    <source>
        <dbReference type="ARBA" id="ARBA00022753"/>
    </source>
</evidence>
<dbReference type="Pfam" id="PF05915">
    <property type="entry name" value="TMEM_230_134"/>
    <property type="match status" value="1"/>
</dbReference>
<comment type="similarity">
    <text evidence="8">Belongs to the TMEM134/TMEM230 family.</text>
</comment>
<dbReference type="GO" id="GO:0055037">
    <property type="term" value="C:recycling endosome"/>
    <property type="evidence" value="ECO:0007669"/>
    <property type="project" value="UniProtKB-SubCell"/>
</dbReference>
<dbReference type="GO" id="GO:0005770">
    <property type="term" value="C:late endosome"/>
    <property type="evidence" value="ECO:0007669"/>
    <property type="project" value="UniProtKB-SubCell"/>
</dbReference>
<feature type="transmembrane region" description="Helical" evidence="18">
    <location>
        <begin position="92"/>
        <end position="113"/>
    </location>
</feature>
<keyword evidence="13" id="KW-0333">Golgi apparatus</keyword>
<name>A0A024TRT0_9STRA</name>
<reference evidence="19" key="1">
    <citation type="submission" date="2013-12" db="EMBL/GenBank/DDBJ databases">
        <title>The Genome Sequence of Aphanomyces invadans NJM9701.</title>
        <authorList>
            <consortium name="The Broad Institute Genomics Platform"/>
            <person name="Russ C."/>
            <person name="Tyler B."/>
            <person name="van West P."/>
            <person name="Dieguez-Uribeondo J."/>
            <person name="Young S.K."/>
            <person name="Zeng Q."/>
            <person name="Gargeya S."/>
            <person name="Fitzgerald M."/>
            <person name="Abouelleil A."/>
            <person name="Alvarado L."/>
            <person name="Chapman S.B."/>
            <person name="Gainer-Dewar J."/>
            <person name="Goldberg J."/>
            <person name="Griggs A."/>
            <person name="Gujja S."/>
            <person name="Hansen M."/>
            <person name="Howarth C."/>
            <person name="Imamovic A."/>
            <person name="Ireland A."/>
            <person name="Larimer J."/>
            <person name="McCowan C."/>
            <person name="Murphy C."/>
            <person name="Pearson M."/>
            <person name="Poon T.W."/>
            <person name="Priest M."/>
            <person name="Roberts A."/>
            <person name="Saif S."/>
            <person name="Shea T."/>
            <person name="Sykes S."/>
            <person name="Wortman J."/>
            <person name="Nusbaum C."/>
            <person name="Birren B."/>
        </authorList>
    </citation>
    <scope>NUCLEOTIDE SEQUENCE [LARGE SCALE GENOMIC DNA]</scope>
    <source>
        <strain evidence="19">NJM9701</strain>
    </source>
</reference>
<dbReference type="OrthoDB" id="5597044at2759"/>
<dbReference type="GO" id="GO:0005769">
    <property type="term" value="C:early endosome"/>
    <property type="evidence" value="ECO:0007669"/>
    <property type="project" value="UniProtKB-SubCell"/>
</dbReference>
<evidence type="ECO:0000256" key="2">
    <source>
        <dbReference type="ARBA" id="ARBA00004172"/>
    </source>
</evidence>
<dbReference type="GO" id="GO:0016020">
    <property type="term" value="C:membrane"/>
    <property type="evidence" value="ECO:0007669"/>
    <property type="project" value="UniProtKB-SubCell"/>
</dbReference>
<organism evidence="19">
    <name type="scientific">Aphanomyces invadans</name>
    <dbReference type="NCBI Taxonomy" id="157072"/>
    <lineage>
        <taxon>Eukaryota</taxon>
        <taxon>Sar</taxon>
        <taxon>Stramenopiles</taxon>
        <taxon>Oomycota</taxon>
        <taxon>Saprolegniomycetes</taxon>
        <taxon>Saprolegniales</taxon>
        <taxon>Verrucalvaceae</taxon>
        <taxon>Aphanomyces</taxon>
    </lineage>
</organism>
<dbReference type="VEuPathDB" id="FungiDB:H310_10690"/>
<protein>
    <recommendedName>
        <fullName evidence="17">Transmembrane protein 230</fullName>
    </recommendedName>
</protein>
<evidence type="ECO:0000256" key="5">
    <source>
        <dbReference type="ARBA" id="ARBA00004419"/>
    </source>
</evidence>
<evidence type="ECO:0000256" key="1">
    <source>
        <dbReference type="ARBA" id="ARBA00004141"/>
    </source>
</evidence>
<keyword evidence="9 18" id="KW-0812">Transmembrane</keyword>
<evidence type="ECO:0000313" key="19">
    <source>
        <dbReference type="EMBL" id="ETV96042.1"/>
    </source>
</evidence>
<evidence type="ECO:0000256" key="14">
    <source>
        <dbReference type="ARBA" id="ARBA00023136"/>
    </source>
</evidence>
<dbReference type="InterPro" id="IPR008590">
    <property type="entry name" value="TMEM_230/134"/>
</dbReference>
<dbReference type="PANTHER" id="PTHR15664:SF6">
    <property type="entry name" value="TRANSMEMBRANE PROTEIN 230"/>
    <property type="match status" value="1"/>
</dbReference>
<evidence type="ECO:0000256" key="6">
    <source>
        <dbReference type="ARBA" id="ARBA00004601"/>
    </source>
</evidence>
<dbReference type="RefSeq" id="XP_008875353.1">
    <property type="nucleotide sequence ID" value="XM_008877131.1"/>
</dbReference>
<feature type="transmembrane region" description="Helical" evidence="18">
    <location>
        <begin position="119"/>
        <end position="137"/>
    </location>
</feature>
<evidence type="ECO:0000256" key="12">
    <source>
        <dbReference type="ARBA" id="ARBA00023018"/>
    </source>
</evidence>
<dbReference type="EMBL" id="KI913978">
    <property type="protein sequence ID" value="ETV96042.1"/>
    <property type="molecule type" value="Genomic_DNA"/>
</dbReference>
<keyword evidence="12" id="KW-0770">Synapse</keyword>
<proteinExistence type="inferred from homology"/>
<dbReference type="GO" id="GO:0005794">
    <property type="term" value="C:Golgi apparatus"/>
    <property type="evidence" value="ECO:0007669"/>
    <property type="project" value="UniProtKB-SubCell"/>
</dbReference>
<evidence type="ECO:0000256" key="17">
    <source>
        <dbReference type="ARBA" id="ARBA00024088"/>
    </source>
</evidence>
<gene>
    <name evidence="19" type="ORF">H310_10690</name>
</gene>
<dbReference type="GeneID" id="20087740"/>
<sequence>MMSAVAPREVLEAGALAKDQDESDDAATVDIDLKDDVPRHNNNASSNSSGGFTGFSRSTFSFSKLQPMTSVTAYWTRLKDAVQDSQIPVRTAFAAILLLLVGIVLLILGLASAVEGGGLSHLFLGVIAFIPGSYATFQLYGAYQGWRGYAFHNLPSYEIA</sequence>
<comment type="subcellular location">
    <subcellularLocation>
        <location evidence="5">Cytoplasmic vesicle</location>
        <location evidence="5">Autophagosome</location>
    </subcellularLocation>
    <subcellularLocation>
        <location evidence="3">Cytoplasmic vesicle</location>
        <location evidence="3">Secretory vesicle</location>
        <location evidence="3">Synaptic vesicle</location>
    </subcellularLocation>
    <subcellularLocation>
        <location evidence="4">Early endosome</location>
    </subcellularLocation>
    <subcellularLocation>
        <location evidence="6">Golgi apparatus</location>
        <location evidence="6">trans-Golgi network</location>
    </subcellularLocation>
    <subcellularLocation>
        <location evidence="7">Late endosome</location>
    </subcellularLocation>
    <subcellularLocation>
        <location evidence="1">Membrane</location>
        <topology evidence="1">Multi-pass membrane protein</topology>
    </subcellularLocation>
    <subcellularLocation>
        <location evidence="2">Recycling endosome</location>
    </subcellularLocation>
</comment>
<dbReference type="GO" id="GO:0005776">
    <property type="term" value="C:autophagosome"/>
    <property type="evidence" value="ECO:0007669"/>
    <property type="project" value="UniProtKB-SubCell"/>
</dbReference>
<evidence type="ECO:0000256" key="11">
    <source>
        <dbReference type="ARBA" id="ARBA00022989"/>
    </source>
</evidence>
<evidence type="ECO:0000256" key="16">
    <source>
        <dbReference type="ARBA" id="ARBA00024003"/>
    </source>
</evidence>
<comment type="function">
    <text evidence="16">Involved in trafficking and recycling of synaptic vesicles.</text>
</comment>
<dbReference type="InterPro" id="IPR044234">
    <property type="entry name" value="TMEM230"/>
</dbReference>
<evidence type="ECO:0000256" key="9">
    <source>
        <dbReference type="ARBA" id="ARBA00022692"/>
    </source>
</evidence>
<dbReference type="AlphaFoldDB" id="A0A024TRT0"/>
<keyword evidence="15" id="KW-0968">Cytoplasmic vesicle</keyword>
<keyword evidence="10" id="KW-0967">Endosome</keyword>
<keyword evidence="14 18" id="KW-0472">Membrane</keyword>
<evidence type="ECO:0000256" key="3">
    <source>
        <dbReference type="ARBA" id="ARBA00004234"/>
    </source>
</evidence>
<keyword evidence="11 18" id="KW-1133">Transmembrane helix</keyword>
<evidence type="ECO:0000256" key="7">
    <source>
        <dbReference type="ARBA" id="ARBA00004603"/>
    </source>
</evidence>
<accession>A0A024TRT0</accession>
<evidence type="ECO:0000256" key="4">
    <source>
        <dbReference type="ARBA" id="ARBA00004412"/>
    </source>
</evidence>
<evidence type="ECO:0000256" key="13">
    <source>
        <dbReference type="ARBA" id="ARBA00023034"/>
    </source>
</evidence>
<evidence type="ECO:0000256" key="15">
    <source>
        <dbReference type="ARBA" id="ARBA00023329"/>
    </source>
</evidence>